<dbReference type="GO" id="GO:0016020">
    <property type="term" value="C:membrane"/>
    <property type="evidence" value="ECO:0007669"/>
    <property type="project" value="UniProtKB-SubCell"/>
</dbReference>
<reference evidence="7 8" key="1">
    <citation type="journal article" date="2016" name="Nat. Commun.">
        <title>Thousands of microbial genomes shed light on interconnected biogeochemical processes in an aquifer system.</title>
        <authorList>
            <person name="Anantharaman K."/>
            <person name="Brown C.T."/>
            <person name="Hug L.A."/>
            <person name="Sharon I."/>
            <person name="Castelle C.J."/>
            <person name="Probst A.J."/>
            <person name="Thomas B.C."/>
            <person name="Singh A."/>
            <person name="Wilkins M.J."/>
            <person name="Karaoz U."/>
            <person name="Brodie E.L."/>
            <person name="Williams K.H."/>
            <person name="Hubbard S.S."/>
            <person name="Banfield J.F."/>
        </authorList>
    </citation>
    <scope>NUCLEOTIDE SEQUENCE [LARGE SCALE GENOMIC DNA]</scope>
</reference>
<keyword evidence="3 6" id="KW-0812">Transmembrane</keyword>
<dbReference type="PRINTS" id="PR00813">
    <property type="entry name" value="BCTERIALGSPG"/>
</dbReference>
<dbReference type="InterPro" id="IPR000983">
    <property type="entry name" value="Bac_GSPG_pilin"/>
</dbReference>
<dbReference type="NCBIfam" id="TIGR02532">
    <property type="entry name" value="IV_pilin_GFxxxE"/>
    <property type="match status" value="1"/>
</dbReference>
<evidence type="ECO:0000256" key="1">
    <source>
        <dbReference type="ARBA" id="ARBA00004167"/>
    </source>
</evidence>
<keyword evidence="5 6" id="KW-0472">Membrane</keyword>
<evidence type="ECO:0000256" key="4">
    <source>
        <dbReference type="ARBA" id="ARBA00022989"/>
    </source>
</evidence>
<evidence type="ECO:0000256" key="5">
    <source>
        <dbReference type="ARBA" id="ARBA00023136"/>
    </source>
</evidence>
<dbReference type="GO" id="GO:0015628">
    <property type="term" value="P:protein secretion by the type II secretion system"/>
    <property type="evidence" value="ECO:0007669"/>
    <property type="project" value="InterPro"/>
</dbReference>
<dbReference type="GO" id="GO:0015627">
    <property type="term" value="C:type II protein secretion system complex"/>
    <property type="evidence" value="ECO:0007669"/>
    <property type="project" value="InterPro"/>
</dbReference>
<dbReference type="Pfam" id="PF07963">
    <property type="entry name" value="N_methyl"/>
    <property type="match status" value="1"/>
</dbReference>
<evidence type="ECO:0000256" key="2">
    <source>
        <dbReference type="ARBA" id="ARBA00022481"/>
    </source>
</evidence>
<dbReference type="PANTHER" id="PTHR30093:SF44">
    <property type="entry name" value="TYPE II SECRETION SYSTEM CORE PROTEIN G"/>
    <property type="match status" value="1"/>
</dbReference>
<dbReference type="EMBL" id="MFAM01000036">
    <property type="protein sequence ID" value="OGD78779.1"/>
    <property type="molecule type" value="Genomic_DNA"/>
</dbReference>
<keyword evidence="4 6" id="KW-1133">Transmembrane helix</keyword>
<comment type="subcellular location">
    <subcellularLocation>
        <location evidence="1">Membrane</location>
        <topology evidence="1">Single-pass membrane protein</topology>
    </subcellularLocation>
</comment>
<keyword evidence="2" id="KW-0488">Methylation</keyword>
<dbReference type="Proteomes" id="UP000176682">
    <property type="component" value="Unassembled WGS sequence"/>
</dbReference>
<dbReference type="Gene3D" id="3.30.700.10">
    <property type="entry name" value="Glycoprotein, Type 4 Pilin"/>
    <property type="match status" value="1"/>
</dbReference>
<dbReference type="PANTHER" id="PTHR30093">
    <property type="entry name" value="GENERAL SECRETION PATHWAY PROTEIN G"/>
    <property type="match status" value="1"/>
</dbReference>
<evidence type="ECO:0000313" key="7">
    <source>
        <dbReference type="EMBL" id="OGD78779.1"/>
    </source>
</evidence>
<accession>A0A1F5FGJ1</accession>
<protein>
    <recommendedName>
        <fullName evidence="9">Type II secretion system protein GspG C-terminal domain-containing protein</fullName>
    </recommendedName>
</protein>
<dbReference type="SUPFAM" id="SSF54523">
    <property type="entry name" value="Pili subunits"/>
    <property type="match status" value="1"/>
</dbReference>
<feature type="transmembrane region" description="Helical" evidence="6">
    <location>
        <begin position="14"/>
        <end position="33"/>
    </location>
</feature>
<evidence type="ECO:0008006" key="9">
    <source>
        <dbReference type="Google" id="ProtNLM"/>
    </source>
</evidence>
<sequence>MRQKNQEGITLMEMMLAVAILGILLIISMLSFIDQLGKGRDGRRKEDIHLLKTAVEQYYDDHGCYPPAEMVVCESTSLDPYIEIVPCDPINHGDYVYDYLVDGCDGYVIYTSLEHRSDPVVVSLGCSSGCGIEGNYNYYVASAGQNAIDPTPPITPTPTVPPLCDGSCLPNQCMTCCPGAGYRCTGSGDGCFVDETCTN</sequence>
<evidence type="ECO:0000313" key="8">
    <source>
        <dbReference type="Proteomes" id="UP000176682"/>
    </source>
</evidence>
<comment type="caution">
    <text evidence="7">The sequence shown here is derived from an EMBL/GenBank/DDBJ whole genome shotgun (WGS) entry which is preliminary data.</text>
</comment>
<dbReference type="AlphaFoldDB" id="A0A1F5FGJ1"/>
<proteinExistence type="predicted"/>
<organism evidence="7 8">
    <name type="scientific">Candidatus Collierbacteria bacterium RIFOXYB1_FULL_49_13</name>
    <dbReference type="NCBI Taxonomy" id="1817728"/>
    <lineage>
        <taxon>Bacteria</taxon>
        <taxon>Candidatus Collieribacteriota</taxon>
    </lineage>
</organism>
<gene>
    <name evidence="7" type="ORF">A2368_03580</name>
</gene>
<evidence type="ECO:0000256" key="3">
    <source>
        <dbReference type="ARBA" id="ARBA00022692"/>
    </source>
</evidence>
<name>A0A1F5FGJ1_9BACT</name>
<dbReference type="InterPro" id="IPR045584">
    <property type="entry name" value="Pilin-like"/>
</dbReference>
<dbReference type="InterPro" id="IPR012902">
    <property type="entry name" value="N_methyl_site"/>
</dbReference>
<evidence type="ECO:0000256" key="6">
    <source>
        <dbReference type="SAM" id="Phobius"/>
    </source>
</evidence>